<proteinExistence type="predicted"/>
<reference evidence="2" key="1">
    <citation type="submission" date="2024-02" db="UniProtKB">
        <authorList>
            <consortium name="WormBaseParasite"/>
        </authorList>
    </citation>
    <scope>IDENTIFICATION</scope>
</reference>
<evidence type="ECO:0000313" key="2">
    <source>
        <dbReference type="WBParaSite" id="MBELARI_LOCUS21361"/>
    </source>
</evidence>
<name>A0AAF3F451_9BILA</name>
<evidence type="ECO:0000313" key="1">
    <source>
        <dbReference type="Proteomes" id="UP000887575"/>
    </source>
</evidence>
<dbReference type="Proteomes" id="UP000887575">
    <property type="component" value="Unassembled WGS sequence"/>
</dbReference>
<dbReference type="InterPro" id="IPR011032">
    <property type="entry name" value="GroES-like_sf"/>
</dbReference>
<dbReference type="WBParaSite" id="MBELARI_LOCUS21361">
    <property type="protein sequence ID" value="MBELARI_LOCUS21361"/>
    <property type="gene ID" value="MBELARI_LOCUS21361"/>
</dbReference>
<accession>A0AAF3F451</accession>
<protein>
    <submittedName>
        <fullName evidence="2">Uncharacterized protein</fullName>
    </submittedName>
</protein>
<dbReference type="SUPFAM" id="SSF50129">
    <property type="entry name" value="GroES-like"/>
    <property type="match status" value="1"/>
</dbReference>
<organism evidence="1 2">
    <name type="scientific">Mesorhabditis belari</name>
    <dbReference type="NCBI Taxonomy" id="2138241"/>
    <lineage>
        <taxon>Eukaryota</taxon>
        <taxon>Metazoa</taxon>
        <taxon>Ecdysozoa</taxon>
        <taxon>Nematoda</taxon>
        <taxon>Chromadorea</taxon>
        <taxon>Rhabditida</taxon>
        <taxon>Rhabditina</taxon>
        <taxon>Rhabditomorpha</taxon>
        <taxon>Rhabditoidea</taxon>
        <taxon>Rhabditidae</taxon>
        <taxon>Mesorhabditinae</taxon>
        <taxon>Mesorhabditis</taxon>
    </lineage>
</organism>
<sequence>MINDESSTITSRNLYRGLAEGCSGLNENERIVFIRRPGENSPPSADCFQHETCHLPTREDLEPGQCIVRTLYLSVDPAQVRETVYEDLSRAPQAFVDMMAGKNIGKMVIKL</sequence>
<dbReference type="Gene3D" id="3.90.180.10">
    <property type="entry name" value="Medium-chain alcohol dehydrogenases, catalytic domain"/>
    <property type="match status" value="2"/>
</dbReference>
<dbReference type="AlphaFoldDB" id="A0AAF3F451"/>
<keyword evidence="1" id="KW-1185">Reference proteome</keyword>